<dbReference type="InterPro" id="IPR029069">
    <property type="entry name" value="HotDog_dom_sf"/>
</dbReference>
<dbReference type="PANTHER" id="PTHR31793:SF24">
    <property type="entry name" value="LONG-CHAIN ACYL-COA THIOESTERASE FADM"/>
    <property type="match status" value="1"/>
</dbReference>
<dbReference type="SUPFAM" id="SSF54637">
    <property type="entry name" value="Thioesterase/thiol ester dehydrase-isomerase"/>
    <property type="match status" value="2"/>
</dbReference>
<dbReference type="KEGG" id="tfa:BW733_14020"/>
<dbReference type="Gene3D" id="3.10.129.10">
    <property type="entry name" value="Hotdog Thioesterase"/>
    <property type="match status" value="2"/>
</dbReference>
<evidence type="ECO:0008006" key="3">
    <source>
        <dbReference type="Google" id="ProtNLM"/>
    </source>
</evidence>
<dbReference type="InterPro" id="IPR050563">
    <property type="entry name" value="4-hydroxybenzoyl-CoA_TE"/>
</dbReference>
<dbReference type="Pfam" id="PF13279">
    <property type="entry name" value="4HBT_2"/>
    <property type="match status" value="2"/>
</dbReference>
<reference evidence="1 2" key="1">
    <citation type="journal article" date="2008" name="Int. J. Syst. Evol. Microbiol.">
        <title>Tessaracoccus flavescens sp. nov., isolated from marine sediment.</title>
        <authorList>
            <person name="Lee D.W."/>
            <person name="Lee S.D."/>
        </authorList>
    </citation>
    <scope>NUCLEOTIDE SEQUENCE [LARGE SCALE GENOMIC DNA]</scope>
    <source>
        <strain evidence="1 2">SST-39T</strain>
    </source>
</reference>
<evidence type="ECO:0000313" key="1">
    <source>
        <dbReference type="EMBL" id="AQP51772.1"/>
    </source>
</evidence>
<keyword evidence="2" id="KW-1185">Reference proteome</keyword>
<dbReference type="GO" id="GO:0047617">
    <property type="term" value="F:fatty acyl-CoA hydrolase activity"/>
    <property type="evidence" value="ECO:0007669"/>
    <property type="project" value="TreeGrafter"/>
</dbReference>
<protein>
    <recommendedName>
        <fullName evidence="3">Thioesterase</fullName>
    </recommendedName>
</protein>
<dbReference type="PANTHER" id="PTHR31793">
    <property type="entry name" value="4-HYDROXYBENZOYL-COA THIOESTERASE FAMILY MEMBER"/>
    <property type="match status" value="1"/>
</dbReference>
<evidence type="ECO:0000313" key="2">
    <source>
        <dbReference type="Proteomes" id="UP000188235"/>
    </source>
</evidence>
<accession>A0A1Q2D0C7</accession>
<dbReference type="RefSeq" id="WP_077351381.1">
    <property type="nucleotide sequence ID" value="NZ_CP019607.1"/>
</dbReference>
<dbReference type="EMBL" id="CP019607">
    <property type="protein sequence ID" value="AQP51772.1"/>
    <property type="molecule type" value="Genomic_DNA"/>
</dbReference>
<organism evidence="1 2">
    <name type="scientific">Tessaracoccus flavescens</name>
    <dbReference type="NCBI Taxonomy" id="399497"/>
    <lineage>
        <taxon>Bacteria</taxon>
        <taxon>Bacillati</taxon>
        <taxon>Actinomycetota</taxon>
        <taxon>Actinomycetes</taxon>
        <taxon>Propionibacteriales</taxon>
        <taxon>Propionibacteriaceae</taxon>
        <taxon>Tessaracoccus</taxon>
    </lineage>
</organism>
<name>A0A1Q2D0C7_9ACTN</name>
<dbReference type="CDD" id="cd00586">
    <property type="entry name" value="4HBT"/>
    <property type="match status" value="2"/>
</dbReference>
<proteinExistence type="predicted"/>
<sequence length="282" mass="31296">MFVYGCPLRWSDLDAQGHVNNAIVVDYLQEARVAFLREGPASALLDSGVVVVGHQVEYKRPIDYSDEPVTVTLGVSRVGASRIEIAYTLTQDGETAVVARTVLCAFDFTQNRPVRLLPEHRRFFEEHLLDVEPLRPIDAPPLEGRGTASPLVVRWSDLDAYGHVNNALVYDYVQQARITATTSWDPTMARAGTAGSDRLWLVVRQDVDYIAQLPHRIEPYEMRVAPVKLGGSSITLSTEFVDPESGVLFARARTVLVSADLSGRPVDLGERTRALLQERLVD</sequence>
<dbReference type="OrthoDB" id="9799036at2"/>
<dbReference type="AlphaFoldDB" id="A0A1Q2D0C7"/>
<dbReference type="Proteomes" id="UP000188235">
    <property type="component" value="Chromosome"/>
</dbReference>
<gene>
    <name evidence="1" type="ORF">BW733_14020</name>
</gene>
<dbReference type="STRING" id="399497.BW733_14020"/>